<proteinExistence type="predicted"/>
<comment type="caution">
    <text evidence="1">The sequence shown here is derived from an EMBL/GenBank/DDBJ whole genome shotgun (WGS) entry which is preliminary data.</text>
</comment>
<evidence type="ECO:0000313" key="2">
    <source>
        <dbReference type="EMBL" id="CAK9095255.1"/>
    </source>
</evidence>
<protein>
    <submittedName>
        <fullName evidence="1">Uncharacterized protein</fullName>
    </submittedName>
</protein>
<dbReference type="EMBL" id="CAXAMN010025450">
    <property type="protein sequence ID" value="CAK9095195.1"/>
    <property type="molecule type" value="Genomic_DNA"/>
</dbReference>
<evidence type="ECO:0000313" key="1">
    <source>
        <dbReference type="EMBL" id="CAK9095195.1"/>
    </source>
</evidence>
<keyword evidence="3" id="KW-1185">Reference proteome</keyword>
<accession>A0ABP0R4Z0</accession>
<gene>
    <name evidence="1" type="ORF">CCMP2556_LOCUS45358</name>
    <name evidence="2" type="ORF">CCMP2556_LOCUS45384</name>
</gene>
<sequence>MLVLPNQTVSIYTRLWCVYEAFLANSLQKDIRTAQRRHEGLWCLLLRSAFV</sequence>
<dbReference type="EMBL" id="CAXAMN010025461">
    <property type="protein sequence ID" value="CAK9095255.1"/>
    <property type="molecule type" value="Genomic_DNA"/>
</dbReference>
<dbReference type="Proteomes" id="UP001642484">
    <property type="component" value="Unassembled WGS sequence"/>
</dbReference>
<evidence type="ECO:0000313" key="3">
    <source>
        <dbReference type="Proteomes" id="UP001642484"/>
    </source>
</evidence>
<name>A0ABP0R4Z0_9DINO</name>
<organism evidence="1 3">
    <name type="scientific">Durusdinium trenchii</name>
    <dbReference type="NCBI Taxonomy" id="1381693"/>
    <lineage>
        <taxon>Eukaryota</taxon>
        <taxon>Sar</taxon>
        <taxon>Alveolata</taxon>
        <taxon>Dinophyceae</taxon>
        <taxon>Suessiales</taxon>
        <taxon>Symbiodiniaceae</taxon>
        <taxon>Durusdinium</taxon>
    </lineage>
</organism>
<reference evidence="1 3" key="1">
    <citation type="submission" date="2024-02" db="EMBL/GenBank/DDBJ databases">
        <authorList>
            <person name="Chen Y."/>
            <person name="Shah S."/>
            <person name="Dougan E. K."/>
            <person name="Thang M."/>
            <person name="Chan C."/>
        </authorList>
    </citation>
    <scope>NUCLEOTIDE SEQUENCE [LARGE SCALE GENOMIC DNA]</scope>
</reference>